<evidence type="ECO:0000259" key="4">
    <source>
        <dbReference type="Pfam" id="PF08240"/>
    </source>
</evidence>
<dbReference type="Proteomes" id="UP001183420">
    <property type="component" value="Unassembled WGS sequence"/>
</dbReference>
<proteinExistence type="predicted"/>
<evidence type="ECO:0000313" key="6">
    <source>
        <dbReference type="Proteomes" id="UP001183420"/>
    </source>
</evidence>
<protein>
    <submittedName>
        <fullName evidence="5">Alcohol dehydrogenase catalytic domain-containing protein</fullName>
    </submittedName>
</protein>
<evidence type="ECO:0000256" key="3">
    <source>
        <dbReference type="ARBA" id="ARBA00022833"/>
    </source>
</evidence>
<keyword evidence="3" id="KW-0862">Zinc</keyword>
<accession>A0ABU2LUB0</accession>
<sequence>MRAAFMYGAGDVRVEHTPGPIIEQPSDAIARIVRAGVCGSNLHPYHNMPASEERTPMGHEFLGVVEELGSEVSGLSRRHLVVTRFAYPENTRPARPAR</sequence>
<evidence type="ECO:0000256" key="2">
    <source>
        <dbReference type="ARBA" id="ARBA00022723"/>
    </source>
</evidence>
<organism evidence="5 6">
    <name type="scientific">Streptomyces millisiae</name>
    <dbReference type="NCBI Taxonomy" id="3075542"/>
    <lineage>
        <taxon>Bacteria</taxon>
        <taxon>Bacillati</taxon>
        <taxon>Actinomycetota</taxon>
        <taxon>Actinomycetes</taxon>
        <taxon>Kitasatosporales</taxon>
        <taxon>Streptomycetaceae</taxon>
        <taxon>Streptomyces</taxon>
    </lineage>
</organism>
<dbReference type="Pfam" id="PF08240">
    <property type="entry name" value="ADH_N"/>
    <property type="match status" value="1"/>
</dbReference>
<dbReference type="InterPro" id="IPR011032">
    <property type="entry name" value="GroES-like_sf"/>
</dbReference>
<dbReference type="PANTHER" id="PTHR42813:SF2">
    <property type="entry name" value="DEHYDROGENASE, ZINC-CONTAINING, PUTATIVE (AFU_ORTHOLOGUE AFUA_2G02810)-RELATED"/>
    <property type="match status" value="1"/>
</dbReference>
<gene>
    <name evidence="5" type="ORF">RNC47_22930</name>
</gene>
<keyword evidence="2" id="KW-0479">Metal-binding</keyword>
<dbReference type="Gene3D" id="3.90.180.10">
    <property type="entry name" value="Medium-chain alcohol dehydrogenases, catalytic domain"/>
    <property type="match status" value="1"/>
</dbReference>
<dbReference type="SUPFAM" id="SSF50129">
    <property type="entry name" value="GroES-like"/>
    <property type="match status" value="1"/>
</dbReference>
<reference evidence="6" key="1">
    <citation type="submission" date="2023-07" db="EMBL/GenBank/DDBJ databases">
        <title>30 novel species of actinomycetes from the DSMZ collection.</title>
        <authorList>
            <person name="Nouioui I."/>
        </authorList>
    </citation>
    <scope>NUCLEOTIDE SEQUENCE [LARGE SCALE GENOMIC DNA]</scope>
    <source>
        <strain evidence="6">DSM 44918</strain>
    </source>
</reference>
<dbReference type="EMBL" id="JAVREM010000035">
    <property type="protein sequence ID" value="MDT0321190.1"/>
    <property type="molecule type" value="Genomic_DNA"/>
</dbReference>
<evidence type="ECO:0000313" key="5">
    <source>
        <dbReference type="EMBL" id="MDT0321190.1"/>
    </source>
</evidence>
<dbReference type="InterPro" id="IPR013154">
    <property type="entry name" value="ADH-like_N"/>
</dbReference>
<evidence type="ECO:0000256" key="1">
    <source>
        <dbReference type="ARBA" id="ARBA00001947"/>
    </source>
</evidence>
<dbReference type="RefSeq" id="WP_311601395.1">
    <property type="nucleotide sequence ID" value="NZ_JAVREM010000035.1"/>
</dbReference>
<keyword evidence="6" id="KW-1185">Reference proteome</keyword>
<comment type="cofactor">
    <cofactor evidence="1">
        <name>Zn(2+)</name>
        <dbReference type="ChEBI" id="CHEBI:29105"/>
    </cofactor>
</comment>
<feature type="domain" description="Alcohol dehydrogenase-like N-terminal" evidence="4">
    <location>
        <begin position="25"/>
        <end position="82"/>
    </location>
</feature>
<dbReference type="PANTHER" id="PTHR42813">
    <property type="entry name" value="ZINC-TYPE ALCOHOL DEHYDROGENASE-LIKE"/>
    <property type="match status" value="1"/>
</dbReference>
<name>A0ABU2LUB0_9ACTN</name>
<comment type="caution">
    <text evidence="5">The sequence shown here is derived from an EMBL/GenBank/DDBJ whole genome shotgun (WGS) entry which is preliminary data.</text>
</comment>